<proteinExistence type="predicted"/>
<keyword evidence="2" id="KW-1185">Reference proteome</keyword>
<gene>
    <name evidence="1" type="ORF">ACFFJP_00450</name>
</gene>
<accession>A0ABV6B7G5</accession>
<evidence type="ECO:0000313" key="2">
    <source>
        <dbReference type="Proteomes" id="UP001589813"/>
    </source>
</evidence>
<name>A0ABV6B7G5_9GAMM</name>
<sequence length="116" mass="11978">MSQPPAKTTAAPVADDPAALYAEIKAMVGTAAATEPLQCKKTGLGHKPCGGPASYLIYSTQGLDEARLLQKVSRYNQLVQAEQERLGLVSDCAIVPEPGVALVGGFCVASGQGDTF</sequence>
<dbReference type="Proteomes" id="UP001589813">
    <property type="component" value="Unassembled WGS sequence"/>
</dbReference>
<dbReference type="EMBL" id="JBHLXP010000001">
    <property type="protein sequence ID" value="MFC0046752.1"/>
    <property type="molecule type" value="Genomic_DNA"/>
</dbReference>
<organism evidence="1 2">
    <name type="scientific">Rheinheimera tilapiae</name>
    <dbReference type="NCBI Taxonomy" id="875043"/>
    <lineage>
        <taxon>Bacteria</taxon>
        <taxon>Pseudomonadati</taxon>
        <taxon>Pseudomonadota</taxon>
        <taxon>Gammaproteobacteria</taxon>
        <taxon>Chromatiales</taxon>
        <taxon>Chromatiaceae</taxon>
        <taxon>Rheinheimera</taxon>
    </lineage>
</organism>
<comment type="caution">
    <text evidence="1">The sequence shown here is derived from an EMBL/GenBank/DDBJ whole genome shotgun (WGS) entry which is preliminary data.</text>
</comment>
<protein>
    <submittedName>
        <fullName evidence="1">Uncharacterized protein</fullName>
    </submittedName>
</protein>
<dbReference type="RefSeq" id="WP_377239325.1">
    <property type="nucleotide sequence ID" value="NZ_JBHLXP010000001.1"/>
</dbReference>
<reference evidence="1 2" key="1">
    <citation type="submission" date="2024-09" db="EMBL/GenBank/DDBJ databases">
        <authorList>
            <person name="Sun Q."/>
            <person name="Mori K."/>
        </authorList>
    </citation>
    <scope>NUCLEOTIDE SEQUENCE [LARGE SCALE GENOMIC DNA]</scope>
    <source>
        <strain evidence="1 2">KCTC 23315</strain>
    </source>
</reference>
<evidence type="ECO:0000313" key="1">
    <source>
        <dbReference type="EMBL" id="MFC0046752.1"/>
    </source>
</evidence>